<dbReference type="PANTHER" id="PTHR30461">
    <property type="entry name" value="DNA-INVERTASE FROM LAMBDOID PROPHAGE"/>
    <property type="match status" value="1"/>
</dbReference>
<keyword evidence="2" id="KW-0238">DNA-binding</keyword>
<evidence type="ECO:0000256" key="4">
    <source>
        <dbReference type="PIRSR" id="PIRSR606118-50"/>
    </source>
</evidence>
<feature type="domain" description="Resolvase/invertase-type recombinase catalytic" evidence="6">
    <location>
        <begin position="24"/>
        <end position="171"/>
    </location>
</feature>
<dbReference type="EMBL" id="KY352353">
    <property type="protein sequence ID" value="ASO64572.1"/>
    <property type="molecule type" value="Genomic_DNA"/>
</dbReference>
<evidence type="ECO:0000259" key="6">
    <source>
        <dbReference type="PROSITE" id="PS51736"/>
    </source>
</evidence>
<evidence type="ECO:0000256" key="1">
    <source>
        <dbReference type="ARBA" id="ARBA00022908"/>
    </source>
</evidence>
<dbReference type="AlphaFoldDB" id="A0A221ZPW4"/>
<proteinExistence type="predicted"/>
<name>A0A221ZPW4_BACTI</name>
<dbReference type="PROSITE" id="PS51736">
    <property type="entry name" value="RECOMBINASES_3"/>
    <property type="match status" value="1"/>
</dbReference>
<dbReference type="Gene3D" id="3.40.50.1390">
    <property type="entry name" value="Resolvase, N-terminal catalytic domain"/>
    <property type="match status" value="1"/>
</dbReference>
<dbReference type="InterPro" id="IPR006119">
    <property type="entry name" value="Resolv_N"/>
</dbReference>
<feature type="active site" description="O-(5'-phospho-DNA)-serine intermediate" evidence="4 5">
    <location>
        <position position="32"/>
    </location>
</feature>
<dbReference type="InterPro" id="IPR006118">
    <property type="entry name" value="Recombinase_CS"/>
</dbReference>
<dbReference type="PROSITE" id="PS00397">
    <property type="entry name" value="RECOMBINASES_1"/>
    <property type="match status" value="1"/>
</dbReference>
<keyword evidence="3" id="KW-0233">DNA recombination</keyword>
<reference evidence="7" key="1">
    <citation type="submission" date="2016-12" db="EMBL/GenBank/DDBJ databases">
        <title>Bacillus turingiensis from Tocantins.</title>
        <authorList>
            <person name="Alves G.B."/>
            <person name="Melo F.L."/>
            <person name="Campos F.S."/>
            <person name="Correa R.F.T."/>
            <person name="Ribeiro B.M."/>
            <person name="Aguiar R.W.S."/>
        </authorList>
    </citation>
    <scope>NUCLEOTIDE SEQUENCE</scope>
    <source>
        <strain evidence="7">1.24</strain>
        <plasmid evidence="7">pT0124-4</plasmid>
    </source>
</reference>
<sequence length="238" mass="28119">MNTFINENGIIMVTNIRGIPKMTNIYGYIRVSTKDQNEQRQLHKMMERGVEARRIFVDKASGRHFDRPQYQLLRKILGTGDIVYIDALDRMGRNYDEVISEWKYITRELQADIVVLENETLFDSRKFREMGDMGRLMEDQFLSLLSYVADQERKKIHQRQAEGIAVAKSQGKHLGRPQLTLATLSSKQLQIIEETYPKWKNREITGIKFMELIELKKNTFYKIIKEFEVKKGKMIYKE</sequence>
<dbReference type="SMART" id="SM00857">
    <property type="entry name" value="Resolvase"/>
    <property type="match status" value="1"/>
</dbReference>
<dbReference type="GO" id="GO:0015074">
    <property type="term" value="P:DNA integration"/>
    <property type="evidence" value="ECO:0007669"/>
    <property type="project" value="UniProtKB-KW"/>
</dbReference>
<dbReference type="PANTHER" id="PTHR30461:SF2">
    <property type="entry name" value="SERINE RECOMBINASE PINE-RELATED"/>
    <property type="match status" value="1"/>
</dbReference>
<organism evidence="7">
    <name type="scientific">Bacillus thuringiensis subsp. israelensis</name>
    <dbReference type="NCBI Taxonomy" id="1430"/>
    <lineage>
        <taxon>Bacteria</taxon>
        <taxon>Bacillati</taxon>
        <taxon>Bacillota</taxon>
        <taxon>Bacilli</taxon>
        <taxon>Bacillales</taxon>
        <taxon>Bacillaceae</taxon>
        <taxon>Bacillus</taxon>
        <taxon>Bacillus cereus group</taxon>
    </lineage>
</organism>
<keyword evidence="1" id="KW-0229">DNA integration</keyword>
<dbReference type="InterPro" id="IPR050639">
    <property type="entry name" value="SSR_resolvase"/>
</dbReference>
<protein>
    <submittedName>
        <fullName evidence="7">Putative DNA recombinase</fullName>
    </submittedName>
</protein>
<dbReference type="SUPFAM" id="SSF53041">
    <property type="entry name" value="Resolvase-like"/>
    <property type="match status" value="1"/>
</dbReference>
<dbReference type="Pfam" id="PF00239">
    <property type="entry name" value="Resolvase"/>
    <property type="match status" value="1"/>
</dbReference>
<keyword evidence="7" id="KW-0614">Plasmid</keyword>
<accession>A0A221ZPW4</accession>
<geneLocation type="plasmid" evidence="7">
    <name>pT0124-4</name>
</geneLocation>
<evidence type="ECO:0000256" key="5">
    <source>
        <dbReference type="PROSITE-ProRule" id="PRU10137"/>
    </source>
</evidence>
<dbReference type="InterPro" id="IPR036162">
    <property type="entry name" value="Resolvase-like_N_sf"/>
</dbReference>
<evidence type="ECO:0000256" key="2">
    <source>
        <dbReference type="ARBA" id="ARBA00023125"/>
    </source>
</evidence>
<dbReference type="GO" id="GO:0003677">
    <property type="term" value="F:DNA binding"/>
    <property type="evidence" value="ECO:0007669"/>
    <property type="project" value="UniProtKB-KW"/>
</dbReference>
<evidence type="ECO:0000313" key="7">
    <source>
        <dbReference type="EMBL" id="ASO64572.1"/>
    </source>
</evidence>
<dbReference type="GO" id="GO:0000150">
    <property type="term" value="F:DNA strand exchange activity"/>
    <property type="evidence" value="ECO:0007669"/>
    <property type="project" value="InterPro"/>
</dbReference>
<dbReference type="CDD" id="cd03768">
    <property type="entry name" value="SR_ResInv"/>
    <property type="match status" value="1"/>
</dbReference>
<evidence type="ECO:0000256" key="3">
    <source>
        <dbReference type="ARBA" id="ARBA00023172"/>
    </source>
</evidence>